<sequence>MTLVSHAHGFVYLKTGKTAGTSAEVALEPLCMPAGHVPSHTTDMLTSEQGIVGARGALATGTRPTWYNHMTAAEVRDLLGAAWDRYARVACIRNPFDKMLSAFFFFQRDARQAPKAEQIARFRDFAGRTCANPDQAAQRDYRICHIGDDLVLTDVLRFEHLAEDLARFAACIKAPAPQDIPRLKTQHRDDDSRSLAEWYDDATAAAVRRAFAWMFTLGGYALDPEDTTRTGGAI</sequence>
<reference evidence="1 2" key="1">
    <citation type="journal article" date="2021" name="Arch. Microbiol.">
        <title>Thalassobius aquimarinus sp. nov., isolated from the Sea of Japan seashore.</title>
        <authorList>
            <person name="Kurilenko V.V."/>
            <person name="Romanenko L.A."/>
            <person name="Chernysheva N.Y."/>
            <person name="Velansky P.V."/>
            <person name="Tekutyeva L.A."/>
            <person name="Isaeva M.P."/>
            <person name="Mikhailov V.V."/>
        </authorList>
    </citation>
    <scope>NUCLEOTIDE SEQUENCE [LARGE SCALE GENOMIC DNA]</scope>
    <source>
        <strain evidence="1 2">KMM 8518</strain>
    </source>
</reference>
<dbReference type="Pfam" id="PF03567">
    <property type="entry name" value="Sulfotransfer_2"/>
    <property type="match status" value="1"/>
</dbReference>
<keyword evidence="2" id="KW-1185">Reference proteome</keyword>
<gene>
    <name evidence="1" type="ORF">IT775_07275</name>
</gene>
<dbReference type="Gene3D" id="3.40.50.300">
    <property type="entry name" value="P-loop containing nucleotide triphosphate hydrolases"/>
    <property type="match status" value="1"/>
</dbReference>
<proteinExistence type="predicted"/>
<name>A0ABS5HPN1_9RHOB</name>
<evidence type="ECO:0000313" key="1">
    <source>
        <dbReference type="EMBL" id="MBR9650919.1"/>
    </source>
</evidence>
<accession>A0ABS5HPN1</accession>
<dbReference type="Proteomes" id="UP001195941">
    <property type="component" value="Unassembled WGS sequence"/>
</dbReference>
<dbReference type="RefSeq" id="WP_212700433.1">
    <property type="nucleotide sequence ID" value="NZ_JADMKU010000005.1"/>
</dbReference>
<evidence type="ECO:0000313" key="2">
    <source>
        <dbReference type="Proteomes" id="UP001195941"/>
    </source>
</evidence>
<comment type="caution">
    <text evidence="1">The sequence shown here is derived from an EMBL/GenBank/DDBJ whole genome shotgun (WGS) entry which is preliminary data.</text>
</comment>
<dbReference type="InterPro" id="IPR005331">
    <property type="entry name" value="Sulfotransferase"/>
</dbReference>
<protein>
    <submittedName>
        <fullName evidence="1">Sulfotransferase family 2 domain-containing protein</fullName>
    </submittedName>
</protein>
<dbReference type="InterPro" id="IPR027417">
    <property type="entry name" value="P-loop_NTPase"/>
</dbReference>
<dbReference type="EMBL" id="JADMKU010000005">
    <property type="protein sequence ID" value="MBR9650919.1"/>
    <property type="molecule type" value="Genomic_DNA"/>
</dbReference>
<organism evidence="1 2">
    <name type="scientific">Thalassovita aquimarina</name>
    <dbReference type="NCBI Taxonomy" id="2785917"/>
    <lineage>
        <taxon>Bacteria</taxon>
        <taxon>Pseudomonadati</taxon>
        <taxon>Pseudomonadota</taxon>
        <taxon>Alphaproteobacteria</taxon>
        <taxon>Rhodobacterales</taxon>
        <taxon>Roseobacteraceae</taxon>
        <taxon>Thalassovita</taxon>
    </lineage>
</organism>